<reference evidence="2" key="1">
    <citation type="journal article" date="2014" name="Genome Announc.">
        <title>Draft genome sequence of the plant-pathogenic soil fungus Rhizoctonia solani anastomosis group 3 strain Rhs1AP.</title>
        <authorList>
            <person name="Cubeta M.A."/>
            <person name="Thomas E."/>
            <person name="Dean R.A."/>
            <person name="Jabaji S."/>
            <person name="Neate S.M."/>
            <person name="Tavantzis S."/>
            <person name="Toda T."/>
            <person name="Vilgalys R."/>
            <person name="Bharathan N."/>
            <person name="Fedorova-Abrams N."/>
            <person name="Pakala S.B."/>
            <person name="Pakala S.M."/>
            <person name="Zafar N."/>
            <person name="Joardar V."/>
            <person name="Losada L."/>
            <person name="Nierman W.C."/>
        </authorList>
    </citation>
    <scope>NUCLEOTIDE SEQUENCE [LARGE SCALE GENOMIC DNA]</scope>
    <source>
        <strain evidence="2">AG-3</strain>
    </source>
</reference>
<protein>
    <submittedName>
        <fullName evidence="1">Uncharacterized protein</fullName>
    </submittedName>
</protein>
<accession>X8JFD8</accession>
<dbReference type="EMBL" id="JATN01000318">
    <property type="protein sequence ID" value="EUC62655.1"/>
    <property type="molecule type" value="Genomic_DNA"/>
</dbReference>
<evidence type="ECO:0000313" key="1">
    <source>
        <dbReference type="EMBL" id="EUC62655.1"/>
    </source>
</evidence>
<dbReference type="AlphaFoldDB" id="X8JFD8"/>
<proteinExistence type="predicted"/>
<feature type="non-terminal residue" evidence="1">
    <location>
        <position position="108"/>
    </location>
</feature>
<organism evidence="1 2">
    <name type="scientific">Rhizoctonia solani AG-3 Rhs1AP</name>
    <dbReference type="NCBI Taxonomy" id="1086054"/>
    <lineage>
        <taxon>Eukaryota</taxon>
        <taxon>Fungi</taxon>
        <taxon>Dikarya</taxon>
        <taxon>Basidiomycota</taxon>
        <taxon>Agaricomycotina</taxon>
        <taxon>Agaricomycetes</taxon>
        <taxon>Cantharellales</taxon>
        <taxon>Ceratobasidiaceae</taxon>
        <taxon>Rhizoctonia</taxon>
    </lineage>
</organism>
<sequence length="108" mass="11979">MPELKTLKMLNWVLRKDDWDAVELYALDEIKTVVESHGHSIREIVIGGYVRDENEIPPDVESDPKKQLGNARVDVVKVAQGGCTPSGSQIGQIRSTRVRATLVEILVG</sequence>
<gene>
    <name evidence="1" type="ORF">RSOL_425210</name>
</gene>
<evidence type="ECO:0000313" key="2">
    <source>
        <dbReference type="Proteomes" id="UP000030108"/>
    </source>
</evidence>
<comment type="caution">
    <text evidence="1">The sequence shown here is derived from an EMBL/GenBank/DDBJ whole genome shotgun (WGS) entry which is preliminary data.</text>
</comment>
<dbReference type="Proteomes" id="UP000030108">
    <property type="component" value="Unassembled WGS sequence"/>
</dbReference>
<name>X8JFD8_9AGAM</name>